<accession>A0A819T5W6</accession>
<dbReference type="PANTHER" id="PTHR38013">
    <property type="entry name" value="GLYCOPROTEIN/POLYSACCHARIDE METABOLISM"/>
    <property type="match status" value="1"/>
</dbReference>
<reference evidence="1" key="1">
    <citation type="submission" date="2021-02" db="EMBL/GenBank/DDBJ databases">
        <authorList>
            <person name="Nowell W R."/>
        </authorList>
    </citation>
    <scope>NUCLEOTIDE SEQUENCE</scope>
</reference>
<dbReference type="PANTHER" id="PTHR38013:SF1">
    <property type="entry name" value="GLYCOPROTEIN_POLYSACCHARIDE METABOLISM"/>
    <property type="match status" value="1"/>
</dbReference>
<organism evidence="1 2">
    <name type="scientific">Rotaria sordida</name>
    <dbReference type="NCBI Taxonomy" id="392033"/>
    <lineage>
        <taxon>Eukaryota</taxon>
        <taxon>Metazoa</taxon>
        <taxon>Spiralia</taxon>
        <taxon>Gnathifera</taxon>
        <taxon>Rotifera</taxon>
        <taxon>Eurotatoria</taxon>
        <taxon>Bdelloidea</taxon>
        <taxon>Philodinida</taxon>
        <taxon>Philodinidae</taxon>
        <taxon>Rotaria</taxon>
    </lineage>
</organism>
<dbReference type="InterPro" id="IPR039366">
    <property type="entry name" value="Pilotin"/>
</dbReference>
<protein>
    <submittedName>
        <fullName evidence="1">Uncharacterized protein</fullName>
    </submittedName>
</protein>
<gene>
    <name evidence="1" type="ORF">OTI717_LOCUS32607</name>
</gene>
<feature type="non-terminal residue" evidence="1">
    <location>
        <position position="1"/>
    </location>
</feature>
<comment type="caution">
    <text evidence="1">The sequence shown here is derived from an EMBL/GenBank/DDBJ whole genome shotgun (WGS) entry which is preliminary data.</text>
</comment>
<dbReference type="EMBL" id="CAJOAX010010142">
    <property type="protein sequence ID" value="CAF4069847.1"/>
    <property type="molecule type" value="Genomic_DNA"/>
</dbReference>
<evidence type="ECO:0000313" key="1">
    <source>
        <dbReference type="EMBL" id="CAF4069847.1"/>
    </source>
</evidence>
<dbReference type="Pfam" id="PF09619">
    <property type="entry name" value="YscW"/>
    <property type="match status" value="1"/>
</dbReference>
<proteinExistence type="predicted"/>
<name>A0A819T5W6_9BILA</name>
<sequence>LSNKLVRYSSSIIMVRRIEGTIDYEKHNEVLNDNHKVLIYLDDMTLTDIASQDGSYIRKFHTIAKLILENQVRTFPITFSLEYDEKDIEKTSNYSLRVRIVADGKTRFITSSSVPVLTKGHGDMVDIMVEKIDLM</sequence>
<evidence type="ECO:0000313" key="2">
    <source>
        <dbReference type="Proteomes" id="UP000663823"/>
    </source>
</evidence>
<dbReference type="Proteomes" id="UP000663823">
    <property type="component" value="Unassembled WGS sequence"/>
</dbReference>
<dbReference type="InterPro" id="IPR053196">
    <property type="entry name" value="Lipoprotein_YbaY-like"/>
</dbReference>
<dbReference type="AlphaFoldDB" id="A0A819T5W6"/>